<gene>
    <name evidence="4" type="ORF">Naga_100840g2</name>
</gene>
<dbReference type="PANTHER" id="PTHR45614:SF25">
    <property type="entry name" value="MYB PROTEIN"/>
    <property type="match status" value="1"/>
</dbReference>
<evidence type="ECO:0000256" key="1">
    <source>
        <dbReference type="SAM" id="MobiDB-lite"/>
    </source>
</evidence>
<dbReference type="GO" id="GO:0000978">
    <property type="term" value="F:RNA polymerase II cis-regulatory region sequence-specific DNA binding"/>
    <property type="evidence" value="ECO:0007669"/>
    <property type="project" value="TreeGrafter"/>
</dbReference>
<evidence type="ECO:0000313" key="5">
    <source>
        <dbReference type="Proteomes" id="UP000019335"/>
    </source>
</evidence>
<dbReference type="PROSITE" id="PS51294">
    <property type="entry name" value="HTH_MYB"/>
    <property type="match status" value="1"/>
</dbReference>
<dbReference type="AlphaFoldDB" id="W7SZP9"/>
<feature type="compositionally biased region" description="Basic residues" evidence="1">
    <location>
        <begin position="198"/>
        <end position="210"/>
    </location>
</feature>
<dbReference type="InterPro" id="IPR050560">
    <property type="entry name" value="MYB_TF"/>
</dbReference>
<protein>
    <submittedName>
        <fullName evidence="4">Myb-like dna-binding domain containing protein</fullName>
    </submittedName>
</protein>
<dbReference type="SUPFAM" id="SSF46689">
    <property type="entry name" value="Homeodomain-like"/>
    <property type="match status" value="1"/>
</dbReference>
<keyword evidence="4" id="KW-0238">DNA-binding</keyword>
<evidence type="ECO:0000313" key="4">
    <source>
        <dbReference type="EMBL" id="EWM20330.1"/>
    </source>
</evidence>
<feature type="domain" description="Myb-like" evidence="2">
    <location>
        <begin position="19"/>
        <end position="69"/>
    </location>
</feature>
<organism evidence="4 5">
    <name type="scientific">Nannochloropsis gaditana</name>
    <dbReference type="NCBI Taxonomy" id="72520"/>
    <lineage>
        <taxon>Eukaryota</taxon>
        <taxon>Sar</taxon>
        <taxon>Stramenopiles</taxon>
        <taxon>Ochrophyta</taxon>
        <taxon>Eustigmatophyceae</taxon>
        <taxon>Eustigmatales</taxon>
        <taxon>Monodopsidaceae</taxon>
        <taxon>Nannochloropsis</taxon>
    </lineage>
</organism>
<evidence type="ECO:0000259" key="3">
    <source>
        <dbReference type="PROSITE" id="PS51294"/>
    </source>
</evidence>
<proteinExistence type="predicted"/>
<comment type="caution">
    <text evidence="4">The sequence shown here is derived from an EMBL/GenBank/DDBJ whole genome shotgun (WGS) entry which is preliminary data.</text>
</comment>
<evidence type="ECO:0000259" key="2">
    <source>
        <dbReference type="PROSITE" id="PS50090"/>
    </source>
</evidence>
<sequence>MWPHRTARACEDRWKTVLDPAIKKGRWSQEEDATIVDFVTTQGKRWGALADLLVGRTDKAVKNRWYNKLVHMPGNMDVPTSDELPSEEAFAIPISPEALQLFPFLKPAAQKALVRQLQATYVPPSREPRVGRNEKMKENVSGEGRAHAPGPSLPPSLSFLDVPAAPPEVGISVPKMDRGTPRVCQPRPIFVAAAIKKAGGKPRGRPRKHTQPIPGSCRESRAPPSLLNPAQAVTTTTTTSTFPSHFPPFLPHALTPVGAGSRGCCPTKAVGEPVLKERKRQRVPARRSPLAKPKQPRGRPRRQPLASDISANVGMQEKPPLATSFPDDLLPQHLRSPVSPFFPDAGDVEGEGWGEEGLWTGEEVCFGGDADFWESISCGAGVVASASCHSFSSREAVPQEPTVCTPVIAHSTVRFPRCKHQTSISVRPLDQSVQVL</sequence>
<reference evidence="4 5" key="1">
    <citation type="journal article" date="2014" name="Mol. Plant">
        <title>Chromosome Scale Genome Assembly and Transcriptome Profiling of Nannochloropsis gaditana in Nitrogen Depletion.</title>
        <authorList>
            <person name="Corteggiani Carpinelli E."/>
            <person name="Telatin A."/>
            <person name="Vitulo N."/>
            <person name="Forcato C."/>
            <person name="D'Angelo M."/>
            <person name="Schiavon R."/>
            <person name="Vezzi A."/>
            <person name="Giacometti G.M."/>
            <person name="Morosinotto T."/>
            <person name="Valle G."/>
        </authorList>
    </citation>
    <scope>NUCLEOTIDE SEQUENCE [LARGE SCALE GENOMIC DNA]</scope>
    <source>
        <strain evidence="4 5">B-31</strain>
    </source>
</reference>
<dbReference type="CDD" id="cd00167">
    <property type="entry name" value="SANT"/>
    <property type="match status" value="1"/>
</dbReference>
<accession>W7SZP9</accession>
<dbReference type="EMBL" id="AZIL01003196">
    <property type="protein sequence ID" value="EWM20330.1"/>
    <property type="molecule type" value="Genomic_DNA"/>
</dbReference>
<dbReference type="InterPro" id="IPR017930">
    <property type="entry name" value="Myb_dom"/>
</dbReference>
<dbReference type="InterPro" id="IPR009057">
    <property type="entry name" value="Homeodomain-like_sf"/>
</dbReference>
<feature type="region of interest" description="Disordered" evidence="1">
    <location>
        <begin position="268"/>
        <end position="312"/>
    </location>
</feature>
<dbReference type="Proteomes" id="UP000019335">
    <property type="component" value="Unassembled WGS sequence"/>
</dbReference>
<dbReference type="Pfam" id="PF00249">
    <property type="entry name" value="Myb_DNA-binding"/>
    <property type="match status" value="1"/>
</dbReference>
<feature type="domain" description="HTH myb-type" evidence="3">
    <location>
        <begin position="19"/>
        <end position="73"/>
    </location>
</feature>
<dbReference type="Gene3D" id="1.10.10.60">
    <property type="entry name" value="Homeodomain-like"/>
    <property type="match status" value="1"/>
</dbReference>
<dbReference type="SMART" id="SM00717">
    <property type="entry name" value="SANT"/>
    <property type="match status" value="1"/>
</dbReference>
<dbReference type="GO" id="GO:0000981">
    <property type="term" value="F:DNA-binding transcription factor activity, RNA polymerase II-specific"/>
    <property type="evidence" value="ECO:0007669"/>
    <property type="project" value="TreeGrafter"/>
</dbReference>
<feature type="region of interest" description="Disordered" evidence="1">
    <location>
        <begin position="124"/>
        <end position="155"/>
    </location>
</feature>
<dbReference type="PROSITE" id="PS50090">
    <property type="entry name" value="MYB_LIKE"/>
    <property type="match status" value="1"/>
</dbReference>
<keyword evidence="5" id="KW-1185">Reference proteome</keyword>
<feature type="region of interest" description="Disordered" evidence="1">
    <location>
        <begin position="198"/>
        <end position="228"/>
    </location>
</feature>
<name>W7SZP9_9STRA</name>
<dbReference type="PANTHER" id="PTHR45614">
    <property type="entry name" value="MYB PROTEIN-RELATED"/>
    <property type="match status" value="1"/>
</dbReference>
<dbReference type="InterPro" id="IPR001005">
    <property type="entry name" value="SANT/Myb"/>
</dbReference>
<dbReference type="OrthoDB" id="2143914at2759"/>
<dbReference type="GO" id="GO:0005634">
    <property type="term" value="C:nucleus"/>
    <property type="evidence" value="ECO:0007669"/>
    <property type="project" value="TreeGrafter"/>
</dbReference>
<feature type="compositionally biased region" description="Basic and acidic residues" evidence="1">
    <location>
        <begin position="126"/>
        <end position="146"/>
    </location>
</feature>